<dbReference type="RefSeq" id="WP_330623346.1">
    <property type="nucleotide sequence ID" value="NZ_JAGGLI010000004.1"/>
</dbReference>
<evidence type="ECO:0000259" key="9">
    <source>
        <dbReference type="PROSITE" id="PS51755"/>
    </source>
</evidence>
<dbReference type="Gene3D" id="6.10.250.690">
    <property type="match status" value="1"/>
</dbReference>
<name>A0ABS4KI04_9FIRM</name>
<sequence>MSEKILIIDDEKMITDVVSKYLEKEGFEAFKENDGQKGLDAFYNIMPDLVILDRMLPEMSGEEICKEIRRSSRIPIIMLTAKVEESELLEGLDMGADDYMTKPFSAKELIARVRAILRRVKMDPVPLFNVMEFNNQDLVVDMISNEVKKNGRIIKLTPSEYKILLSMIKYPNKTFSREELIFIALGSEFDGYDRIIDTHVKKLRNKIETDPKNPHYIKTVHGVGYKFTGGSDEG</sequence>
<proteinExistence type="predicted"/>
<dbReference type="InterPro" id="IPR001867">
    <property type="entry name" value="OmpR/PhoB-type_DNA-bd"/>
</dbReference>
<dbReference type="PROSITE" id="PS50110">
    <property type="entry name" value="RESPONSE_REGULATORY"/>
    <property type="match status" value="1"/>
</dbReference>
<dbReference type="Gene3D" id="1.10.10.10">
    <property type="entry name" value="Winged helix-like DNA-binding domain superfamily/Winged helix DNA-binding domain"/>
    <property type="match status" value="1"/>
</dbReference>
<evidence type="ECO:0000256" key="4">
    <source>
        <dbReference type="ARBA" id="ARBA00023163"/>
    </source>
</evidence>
<dbReference type="EMBL" id="JAGGLI010000004">
    <property type="protein sequence ID" value="MBP2026776.1"/>
    <property type="molecule type" value="Genomic_DNA"/>
</dbReference>
<dbReference type="InterPro" id="IPR001789">
    <property type="entry name" value="Sig_transdc_resp-reg_receiver"/>
</dbReference>
<feature type="domain" description="OmpR/PhoB-type" evidence="9">
    <location>
        <begin position="128"/>
        <end position="229"/>
    </location>
</feature>
<gene>
    <name evidence="10" type="ORF">J2Z35_000567</name>
</gene>
<evidence type="ECO:0000256" key="2">
    <source>
        <dbReference type="ARBA" id="ARBA00023015"/>
    </source>
</evidence>
<reference evidence="10 11" key="1">
    <citation type="submission" date="2021-03" db="EMBL/GenBank/DDBJ databases">
        <title>Genomic Encyclopedia of Type Strains, Phase IV (KMG-IV): sequencing the most valuable type-strain genomes for metagenomic binning, comparative biology and taxonomic classification.</title>
        <authorList>
            <person name="Goeker M."/>
        </authorList>
    </citation>
    <scope>NUCLEOTIDE SEQUENCE [LARGE SCALE GENOMIC DNA]</scope>
    <source>
        <strain evidence="10 11">DSM 27512</strain>
    </source>
</reference>
<dbReference type="SMART" id="SM00862">
    <property type="entry name" value="Trans_reg_C"/>
    <property type="match status" value="1"/>
</dbReference>
<keyword evidence="11" id="KW-1185">Reference proteome</keyword>
<dbReference type="InterPro" id="IPR039420">
    <property type="entry name" value="WalR-like"/>
</dbReference>
<feature type="domain" description="Response regulatory" evidence="8">
    <location>
        <begin position="4"/>
        <end position="117"/>
    </location>
</feature>
<dbReference type="GO" id="GO:0003677">
    <property type="term" value="F:DNA binding"/>
    <property type="evidence" value="ECO:0007669"/>
    <property type="project" value="UniProtKB-KW"/>
</dbReference>
<keyword evidence="4" id="KW-0804">Transcription</keyword>
<dbReference type="PROSITE" id="PS51755">
    <property type="entry name" value="OMPR_PHOB"/>
    <property type="match status" value="1"/>
</dbReference>
<evidence type="ECO:0000313" key="11">
    <source>
        <dbReference type="Proteomes" id="UP001314903"/>
    </source>
</evidence>
<dbReference type="PANTHER" id="PTHR48111">
    <property type="entry name" value="REGULATOR OF RPOS"/>
    <property type="match status" value="1"/>
</dbReference>
<dbReference type="Pfam" id="PF00072">
    <property type="entry name" value="Response_reg"/>
    <property type="match status" value="1"/>
</dbReference>
<protein>
    <recommendedName>
        <fullName evidence="1">Stage 0 sporulation protein A homolog</fullName>
    </recommendedName>
</protein>
<dbReference type="InterPro" id="IPR011006">
    <property type="entry name" value="CheY-like_superfamily"/>
</dbReference>
<organism evidence="10 11">
    <name type="scientific">Acetoanaerobium pronyense</name>
    <dbReference type="NCBI Taxonomy" id="1482736"/>
    <lineage>
        <taxon>Bacteria</taxon>
        <taxon>Bacillati</taxon>
        <taxon>Bacillota</taxon>
        <taxon>Clostridia</taxon>
        <taxon>Peptostreptococcales</taxon>
        <taxon>Filifactoraceae</taxon>
        <taxon>Acetoanaerobium</taxon>
    </lineage>
</organism>
<dbReference type="Proteomes" id="UP001314903">
    <property type="component" value="Unassembled WGS sequence"/>
</dbReference>
<dbReference type="SUPFAM" id="SSF52172">
    <property type="entry name" value="CheY-like"/>
    <property type="match status" value="1"/>
</dbReference>
<evidence type="ECO:0000256" key="3">
    <source>
        <dbReference type="ARBA" id="ARBA00023125"/>
    </source>
</evidence>
<evidence type="ECO:0000256" key="6">
    <source>
        <dbReference type="PROSITE-ProRule" id="PRU00169"/>
    </source>
</evidence>
<keyword evidence="6" id="KW-0597">Phosphoprotein</keyword>
<dbReference type="CDD" id="cd17574">
    <property type="entry name" value="REC_OmpR"/>
    <property type="match status" value="1"/>
</dbReference>
<dbReference type="InterPro" id="IPR016032">
    <property type="entry name" value="Sig_transdc_resp-reg_C-effctor"/>
</dbReference>
<evidence type="ECO:0000256" key="1">
    <source>
        <dbReference type="ARBA" id="ARBA00018672"/>
    </source>
</evidence>
<dbReference type="Pfam" id="PF00486">
    <property type="entry name" value="Trans_reg_C"/>
    <property type="match status" value="1"/>
</dbReference>
<evidence type="ECO:0000256" key="5">
    <source>
        <dbReference type="ARBA" id="ARBA00024867"/>
    </source>
</evidence>
<dbReference type="CDD" id="cd00383">
    <property type="entry name" value="trans_reg_C"/>
    <property type="match status" value="1"/>
</dbReference>
<evidence type="ECO:0000259" key="8">
    <source>
        <dbReference type="PROSITE" id="PS50110"/>
    </source>
</evidence>
<dbReference type="SMART" id="SM00448">
    <property type="entry name" value="REC"/>
    <property type="match status" value="1"/>
</dbReference>
<accession>A0ABS4KI04</accession>
<keyword evidence="3 7" id="KW-0238">DNA-binding</keyword>
<keyword evidence="2" id="KW-0805">Transcription regulation</keyword>
<comment type="caution">
    <text evidence="10">The sequence shown here is derived from an EMBL/GenBank/DDBJ whole genome shotgun (WGS) entry which is preliminary data.</text>
</comment>
<feature type="DNA-binding region" description="OmpR/PhoB-type" evidence="7">
    <location>
        <begin position="128"/>
        <end position="229"/>
    </location>
</feature>
<dbReference type="SUPFAM" id="SSF46894">
    <property type="entry name" value="C-terminal effector domain of the bipartite response regulators"/>
    <property type="match status" value="1"/>
</dbReference>
<feature type="modified residue" description="4-aspartylphosphate" evidence="6">
    <location>
        <position position="53"/>
    </location>
</feature>
<dbReference type="Gene3D" id="3.40.50.2300">
    <property type="match status" value="1"/>
</dbReference>
<dbReference type="PANTHER" id="PTHR48111:SF73">
    <property type="entry name" value="ALKALINE PHOSPHATASE SYNTHESIS TRANSCRIPTIONAL REGULATORY PROTEIN PHOP"/>
    <property type="match status" value="1"/>
</dbReference>
<evidence type="ECO:0000313" key="10">
    <source>
        <dbReference type="EMBL" id="MBP2026776.1"/>
    </source>
</evidence>
<dbReference type="InterPro" id="IPR036388">
    <property type="entry name" value="WH-like_DNA-bd_sf"/>
</dbReference>
<comment type="function">
    <text evidence="5">May play the central regulatory role in sporulation. It may be an element of the effector pathway responsible for the activation of sporulation genes in response to nutritional stress. Spo0A may act in concert with spo0H (a sigma factor) to control the expression of some genes that are critical to the sporulation process.</text>
</comment>
<evidence type="ECO:0000256" key="7">
    <source>
        <dbReference type="PROSITE-ProRule" id="PRU01091"/>
    </source>
</evidence>